<evidence type="ECO:0000313" key="4">
    <source>
        <dbReference type="EMBL" id="MBB3157020.1"/>
    </source>
</evidence>
<feature type="transmembrane region" description="Helical" evidence="2">
    <location>
        <begin position="339"/>
        <end position="361"/>
    </location>
</feature>
<evidence type="ECO:0008006" key="6">
    <source>
        <dbReference type="Google" id="ProtNLM"/>
    </source>
</evidence>
<feature type="region of interest" description="Disordered" evidence="1">
    <location>
        <begin position="287"/>
        <end position="329"/>
    </location>
</feature>
<feature type="compositionally biased region" description="Low complexity" evidence="1">
    <location>
        <begin position="296"/>
        <end position="315"/>
    </location>
</feature>
<evidence type="ECO:0000256" key="2">
    <source>
        <dbReference type="SAM" id="Phobius"/>
    </source>
</evidence>
<evidence type="ECO:0000256" key="1">
    <source>
        <dbReference type="SAM" id="MobiDB-lite"/>
    </source>
</evidence>
<protein>
    <recommendedName>
        <fullName evidence="6">LPXTG-motif cell wall anchor domain-containing protein</fullName>
    </recommendedName>
</protein>
<keyword evidence="2" id="KW-0812">Transmembrane</keyword>
<reference evidence="4 5" key="1">
    <citation type="submission" date="2020-08" db="EMBL/GenBank/DDBJ databases">
        <title>Genomic Encyclopedia of Type Strains, Phase III (KMG-III): the genomes of soil and plant-associated and newly described type strains.</title>
        <authorList>
            <person name="Whitman W."/>
        </authorList>
    </citation>
    <scope>NUCLEOTIDE SEQUENCE [LARGE SCALE GENOMIC DNA]</scope>
    <source>
        <strain evidence="4 5">CECT 8356</strain>
    </source>
</reference>
<dbReference type="RefSeq" id="WP_183418503.1">
    <property type="nucleotide sequence ID" value="NZ_JACHXY010000001.1"/>
</dbReference>
<feature type="signal peptide" evidence="3">
    <location>
        <begin position="1"/>
        <end position="40"/>
    </location>
</feature>
<feature type="chain" id="PRO_5031297101" description="LPXTG-motif cell wall anchor domain-containing protein" evidence="3">
    <location>
        <begin position="41"/>
        <end position="374"/>
    </location>
</feature>
<accession>A0A7W5CGV9</accession>
<organism evidence="4 5">
    <name type="scientific">Microbacterium proteolyticum</name>
    <dbReference type="NCBI Taxonomy" id="1572644"/>
    <lineage>
        <taxon>Bacteria</taxon>
        <taxon>Bacillati</taxon>
        <taxon>Actinomycetota</taxon>
        <taxon>Actinomycetes</taxon>
        <taxon>Micrococcales</taxon>
        <taxon>Microbacteriaceae</taxon>
        <taxon>Microbacterium</taxon>
    </lineage>
</organism>
<evidence type="ECO:0000313" key="5">
    <source>
        <dbReference type="Proteomes" id="UP000543579"/>
    </source>
</evidence>
<comment type="caution">
    <text evidence="4">The sequence shown here is derived from an EMBL/GenBank/DDBJ whole genome shotgun (WGS) entry which is preliminary data.</text>
</comment>
<dbReference type="InterPro" id="IPR049804">
    <property type="entry name" value="Choice_anch_L"/>
</dbReference>
<evidence type="ECO:0000256" key="3">
    <source>
        <dbReference type="SAM" id="SignalP"/>
    </source>
</evidence>
<name>A0A7W5CGV9_9MICO</name>
<proteinExistence type="predicted"/>
<gene>
    <name evidence="4" type="ORF">FHS07_000704</name>
</gene>
<keyword evidence="2" id="KW-0472">Membrane</keyword>
<dbReference type="Proteomes" id="UP000543579">
    <property type="component" value="Unassembled WGS sequence"/>
</dbReference>
<keyword evidence="3" id="KW-0732">Signal</keyword>
<dbReference type="EMBL" id="JACHXY010000001">
    <property type="protein sequence ID" value="MBB3157020.1"/>
    <property type="molecule type" value="Genomic_DNA"/>
</dbReference>
<sequence>MTQLVPTARRSPARRIPFAVAAAAASSAAIVLLAAAPAQAAATVVTLEGQDAAAAANYLVGEHVSLPSAALSLGRAVQAGTVDSLDLGLPSGAFTGVALSTGSLRAANPAAAGDVDFTSSSLVGPNTKLTTTGDLGGPGSALLESSFAATTYDAAELRLTVVPEGDKLAIVYHIGSEEYAGWAERDYTDAFGVYVGGRLCSTLGDVPVGVTSINADTRPQSYVSNLTADGAPGEADTEMNGYSVALTCTAAVTPGQPVEVVAAVADTVDGQLDSTLLLAANGITSVPGPVQPSPSPTEAQPAASPSATSVPVPASVNGPAAGGTTRPGSPLAVTGVDSASLVTGVGLAVAAVGAGAAALVISRRRRTAREVSEQ</sequence>
<dbReference type="NCBIfam" id="NF038133">
    <property type="entry name" value="choice_anch_L"/>
    <property type="match status" value="1"/>
</dbReference>
<dbReference type="AlphaFoldDB" id="A0A7W5CGV9"/>
<keyword evidence="2" id="KW-1133">Transmembrane helix</keyword>